<evidence type="ECO:0000313" key="7">
    <source>
        <dbReference type="Proteomes" id="UP000053831"/>
    </source>
</evidence>
<dbReference type="InterPro" id="IPR027417">
    <property type="entry name" value="P-loop_NTPase"/>
</dbReference>
<feature type="domain" description="DDX60-like winged helix" evidence="5">
    <location>
        <begin position="80"/>
        <end position="161"/>
    </location>
</feature>
<keyword evidence="2 6" id="KW-0067">ATP-binding</keyword>
<dbReference type="InterPro" id="IPR001650">
    <property type="entry name" value="Helicase_C-like"/>
</dbReference>
<protein>
    <submittedName>
        <fullName evidence="6">Putative helicase</fullName>
    </submittedName>
</protein>
<evidence type="ECO:0000256" key="3">
    <source>
        <dbReference type="SAM" id="MobiDB-lite"/>
    </source>
</evidence>
<keyword evidence="7" id="KW-1185">Reference proteome</keyword>
<dbReference type="STRING" id="150374.A0A0M8MZY1"/>
<evidence type="ECO:0000259" key="5">
    <source>
        <dbReference type="Pfam" id="PF26076"/>
    </source>
</evidence>
<dbReference type="OrthoDB" id="2320933at2759"/>
<keyword evidence="2 6" id="KW-0347">Helicase</keyword>
<dbReference type="EMBL" id="LGSR01000018">
    <property type="protein sequence ID" value="KOS20297.1"/>
    <property type="molecule type" value="Genomic_DNA"/>
</dbReference>
<gene>
    <name evidence="6" type="ORF">ESCO_006278</name>
</gene>
<name>A0A0M8MZY1_ESCWE</name>
<keyword evidence="1" id="KW-0378">Hydrolase</keyword>
<feature type="region of interest" description="Disordered" evidence="3">
    <location>
        <begin position="419"/>
        <end position="482"/>
    </location>
</feature>
<dbReference type="InterPro" id="IPR052431">
    <property type="entry name" value="SKI2_subfamily_helicases"/>
</dbReference>
<dbReference type="Pfam" id="PF00271">
    <property type="entry name" value="Helicase_C"/>
    <property type="match status" value="1"/>
</dbReference>
<dbReference type="GO" id="GO:0004386">
    <property type="term" value="F:helicase activity"/>
    <property type="evidence" value="ECO:0007669"/>
    <property type="project" value="UniProtKB-KW"/>
</dbReference>
<organism evidence="6 7">
    <name type="scientific">Escovopsis weberi</name>
    <dbReference type="NCBI Taxonomy" id="150374"/>
    <lineage>
        <taxon>Eukaryota</taxon>
        <taxon>Fungi</taxon>
        <taxon>Dikarya</taxon>
        <taxon>Ascomycota</taxon>
        <taxon>Pezizomycotina</taxon>
        <taxon>Sordariomycetes</taxon>
        <taxon>Hypocreomycetidae</taxon>
        <taxon>Hypocreales</taxon>
        <taxon>Hypocreaceae</taxon>
        <taxon>Escovopsis</taxon>
    </lineage>
</organism>
<feature type="compositionally biased region" description="Acidic residues" evidence="3">
    <location>
        <begin position="446"/>
        <end position="472"/>
    </location>
</feature>
<dbReference type="AlphaFoldDB" id="A0A0M8MZY1"/>
<reference evidence="6 7" key="1">
    <citation type="submission" date="2015-07" db="EMBL/GenBank/DDBJ databases">
        <title>The genome of the fungus Escovopsis weberi, a specialized disease agent of ant agriculture.</title>
        <authorList>
            <person name="de Man T.J."/>
            <person name="Stajich J.E."/>
            <person name="Kubicek C.P."/>
            <person name="Chenthamara K."/>
            <person name="Atanasova L."/>
            <person name="Druzhinina I.S."/>
            <person name="Birnbaum S."/>
            <person name="Barribeau S.M."/>
            <person name="Teiling C."/>
            <person name="Suen G."/>
            <person name="Currie C."/>
            <person name="Gerardo N.M."/>
        </authorList>
    </citation>
    <scope>NUCLEOTIDE SEQUENCE [LARGE SCALE GENOMIC DNA]</scope>
</reference>
<evidence type="ECO:0000256" key="2">
    <source>
        <dbReference type="ARBA" id="ARBA00022806"/>
    </source>
</evidence>
<dbReference type="PANTHER" id="PTHR44533:SF4">
    <property type="entry name" value="DEAD_H RNA HELICASE, PUTATIVE-RELATED"/>
    <property type="match status" value="1"/>
</dbReference>
<keyword evidence="2 6" id="KW-0547">Nucleotide-binding</keyword>
<accession>A0A0M8MZY1</accession>
<dbReference type="Proteomes" id="UP000053831">
    <property type="component" value="Unassembled WGS sequence"/>
</dbReference>
<dbReference type="PANTHER" id="PTHR44533">
    <property type="entry name" value="DEAD/H RNA HELICASE, PUTATIVE-RELATED"/>
    <property type="match status" value="1"/>
</dbReference>
<proteinExistence type="predicted"/>
<dbReference type="Pfam" id="PF26076">
    <property type="entry name" value="WHD_DDX60"/>
    <property type="match status" value="1"/>
</dbReference>
<feature type="domain" description="Helicase C-terminal" evidence="4">
    <location>
        <begin position="2"/>
        <end position="52"/>
    </location>
</feature>
<evidence type="ECO:0000259" key="4">
    <source>
        <dbReference type="Pfam" id="PF00271"/>
    </source>
</evidence>
<dbReference type="Gene3D" id="3.40.50.300">
    <property type="entry name" value="P-loop containing nucleotide triphosphate hydrolases"/>
    <property type="match status" value="1"/>
</dbReference>
<dbReference type="InterPro" id="IPR059032">
    <property type="entry name" value="WHD_DDX60"/>
</dbReference>
<evidence type="ECO:0000313" key="6">
    <source>
        <dbReference type="EMBL" id="KOS20297.1"/>
    </source>
</evidence>
<dbReference type="GO" id="GO:0016787">
    <property type="term" value="F:hydrolase activity"/>
    <property type="evidence" value="ECO:0007669"/>
    <property type="project" value="UniProtKB-KW"/>
</dbReference>
<comment type="caution">
    <text evidence="6">The sequence shown here is derived from an EMBL/GenBank/DDBJ whole genome shotgun (WGS) entry which is preliminary data.</text>
</comment>
<dbReference type="SUPFAM" id="SSF52540">
    <property type="entry name" value="P-loop containing nucleoside triphosphate hydrolases"/>
    <property type="match status" value="1"/>
</dbReference>
<dbReference type="GO" id="GO:0005737">
    <property type="term" value="C:cytoplasm"/>
    <property type="evidence" value="ECO:0007669"/>
    <property type="project" value="TreeGrafter"/>
</dbReference>
<sequence length="508" mass="56948">MFRTGYLRVVVATGTLALGINMPCKTVVFHGDSIFLTAQGYQQASGRAGRRGFDLLGNVVFHGIPRDRVFEIISARIPGLTGQFPISTTLVLRLLTLLHGSENSTFATTMVQSLLSQTRLYLGGPEAALSVKHHLRFSIEYLRRHRLLRSDGTPINFAGLVGHLYFTENNVFAFHSLLKGGYFHQICAQLDRNPERVLLQMVLVLCHIFNRVPILRRQILAEKSHRSPSMIFLPRLPQRAETLLIEHNEETLSIFQDYVQSYISDSLADIRDRTLPYTRTMVGQEEPSGGGLCSETSHVVRSPFVALSGLKDDFKSIHELCETVRSDVFLEESAIPYIPVWPHDSQVELNAYIYDFWKHGSMEVLVRDNGIKRGDVWFRLQDFSRTLSTIVTSIATLMGGDQAGVDATNDGSDCEFNPEEDGQARFLNPGPQQASKPKAKTPVVDDWQDGEDGDSGEDDESRASSDENEESSDQSVPGCQGEGDLRMVLKAFTMLRDQFVEKFRITWA</sequence>
<evidence type="ECO:0000256" key="1">
    <source>
        <dbReference type="ARBA" id="ARBA00022801"/>
    </source>
</evidence>